<evidence type="ECO:0000313" key="2">
    <source>
        <dbReference type="EMBL" id="KAF2442717.1"/>
    </source>
</evidence>
<name>A0A9P4UB37_9PLEO</name>
<feature type="compositionally biased region" description="Low complexity" evidence="1">
    <location>
        <begin position="276"/>
        <end position="289"/>
    </location>
</feature>
<feature type="compositionally biased region" description="Basic residues" evidence="1">
    <location>
        <begin position="290"/>
        <end position="303"/>
    </location>
</feature>
<proteinExistence type="predicted"/>
<dbReference type="EMBL" id="MU001503">
    <property type="protein sequence ID" value="KAF2442717.1"/>
    <property type="molecule type" value="Genomic_DNA"/>
</dbReference>
<accession>A0A9P4UB37</accession>
<dbReference type="InterPro" id="IPR038883">
    <property type="entry name" value="AN11006-like"/>
</dbReference>
<dbReference type="OrthoDB" id="62952at2759"/>
<dbReference type="PANTHER" id="PTHR42085">
    <property type="entry name" value="F-BOX DOMAIN-CONTAINING PROTEIN"/>
    <property type="match status" value="1"/>
</dbReference>
<feature type="region of interest" description="Disordered" evidence="1">
    <location>
        <begin position="244"/>
        <end position="303"/>
    </location>
</feature>
<dbReference type="PANTHER" id="PTHR42085:SF1">
    <property type="entry name" value="F-BOX DOMAIN-CONTAINING PROTEIN"/>
    <property type="match status" value="1"/>
</dbReference>
<gene>
    <name evidence="2" type="ORF">P171DRAFT_363143</name>
</gene>
<feature type="compositionally biased region" description="Low complexity" evidence="1">
    <location>
        <begin position="244"/>
        <end position="255"/>
    </location>
</feature>
<keyword evidence="3" id="KW-1185">Reference proteome</keyword>
<organism evidence="2 3">
    <name type="scientific">Karstenula rhodostoma CBS 690.94</name>
    <dbReference type="NCBI Taxonomy" id="1392251"/>
    <lineage>
        <taxon>Eukaryota</taxon>
        <taxon>Fungi</taxon>
        <taxon>Dikarya</taxon>
        <taxon>Ascomycota</taxon>
        <taxon>Pezizomycotina</taxon>
        <taxon>Dothideomycetes</taxon>
        <taxon>Pleosporomycetidae</taxon>
        <taxon>Pleosporales</taxon>
        <taxon>Massarineae</taxon>
        <taxon>Didymosphaeriaceae</taxon>
        <taxon>Karstenula</taxon>
    </lineage>
</organism>
<dbReference type="AlphaFoldDB" id="A0A9P4UB37"/>
<evidence type="ECO:0000256" key="1">
    <source>
        <dbReference type="SAM" id="MobiDB-lite"/>
    </source>
</evidence>
<comment type="caution">
    <text evidence="2">The sequence shown here is derived from an EMBL/GenBank/DDBJ whole genome shotgun (WGS) entry which is preliminary data.</text>
</comment>
<evidence type="ECO:0000313" key="3">
    <source>
        <dbReference type="Proteomes" id="UP000799764"/>
    </source>
</evidence>
<protein>
    <submittedName>
        <fullName evidence="2">Uncharacterized protein</fullName>
    </submittedName>
</protein>
<reference evidence="2" key="1">
    <citation type="journal article" date="2020" name="Stud. Mycol.">
        <title>101 Dothideomycetes genomes: a test case for predicting lifestyles and emergence of pathogens.</title>
        <authorList>
            <person name="Haridas S."/>
            <person name="Albert R."/>
            <person name="Binder M."/>
            <person name="Bloem J."/>
            <person name="Labutti K."/>
            <person name="Salamov A."/>
            <person name="Andreopoulos B."/>
            <person name="Baker S."/>
            <person name="Barry K."/>
            <person name="Bills G."/>
            <person name="Bluhm B."/>
            <person name="Cannon C."/>
            <person name="Castanera R."/>
            <person name="Culley D."/>
            <person name="Daum C."/>
            <person name="Ezra D."/>
            <person name="Gonzalez J."/>
            <person name="Henrissat B."/>
            <person name="Kuo A."/>
            <person name="Liang C."/>
            <person name="Lipzen A."/>
            <person name="Lutzoni F."/>
            <person name="Magnuson J."/>
            <person name="Mondo S."/>
            <person name="Nolan M."/>
            <person name="Ohm R."/>
            <person name="Pangilinan J."/>
            <person name="Park H.-J."/>
            <person name="Ramirez L."/>
            <person name="Alfaro M."/>
            <person name="Sun H."/>
            <person name="Tritt A."/>
            <person name="Yoshinaga Y."/>
            <person name="Zwiers L.-H."/>
            <person name="Turgeon B."/>
            <person name="Goodwin S."/>
            <person name="Spatafora J."/>
            <person name="Crous P."/>
            <person name="Grigoriev I."/>
        </authorList>
    </citation>
    <scope>NUCLEOTIDE SEQUENCE</scope>
    <source>
        <strain evidence="2">CBS 690.94</strain>
    </source>
</reference>
<sequence>MLDAPPVRPVRARPASHSSIAPVALDKLPDTTFSLLLSLPRELRDKVYTFALVSQFPFWWPSPTTPKHNVALGLLSVSRQVHKEAAPIVYAQNKFLFTNPSDCTMFRVVASPCAENITSVYFRIREKDVKLWATYLGSKDPSRSMKHDLPRLKSLWIFLRCGMMGTPGVINNMVGNGGLPAPLAAQTQAIHQALGTQLPPQVQVNMQVLQQAMHQAHAGAYGNMAANAQAPMPFVQFAQNALQNQHQNQNQNTAAPHPHGLQNNPPANPSPLATIAAQQQSQPAQNPPHGQHHHRAYAHGHGHHQHGFFTSFMRWEREMGLENLCLSLQETRPVCTDVKIVCIVKLPRPELQRLVRVYADELNLDKNGDARTRFRRVHGVDVSLEVSGYEIGA</sequence>
<dbReference type="Proteomes" id="UP000799764">
    <property type="component" value="Unassembled WGS sequence"/>
</dbReference>